<evidence type="ECO:0000313" key="6">
    <source>
        <dbReference type="Proteomes" id="UP000272400"/>
    </source>
</evidence>
<dbReference type="SUPFAM" id="SSF54909">
    <property type="entry name" value="Dimeric alpha+beta barrel"/>
    <property type="match status" value="1"/>
</dbReference>
<dbReference type="PANTHER" id="PTHR30154">
    <property type="entry name" value="LEUCINE-RESPONSIVE REGULATORY PROTEIN"/>
    <property type="match status" value="1"/>
</dbReference>
<protein>
    <submittedName>
        <fullName evidence="5">DNA-binding Lrp family transcriptional regulator</fullName>
    </submittedName>
</protein>
<dbReference type="InterPro" id="IPR011008">
    <property type="entry name" value="Dimeric_a/b-barrel"/>
</dbReference>
<dbReference type="InterPro" id="IPR019888">
    <property type="entry name" value="Tscrpt_reg_AsnC-like"/>
</dbReference>
<dbReference type="SUPFAM" id="SSF46785">
    <property type="entry name" value="Winged helix' DNA-binding domain"/>
    <property type="match status" value="1"/>
</dbReference>
<evidence type="ECO:0000256" key="1">
    <source>
        <dbReference type="ARBA" id="ARBA00023015"/>
    </source>
</evidence>
<dbReference type="Gene3D" id="1.10.10.10">
    <property type="entry name" value="Winged helix-like DNA-binding domain superfamily/Winged helix DNA-binding domain"/>
    <property type="match status" value="1"/>
</dbReference>
<sequence>MPKPESADAVDARILLELARDPRATTVAVAERVGIARNTAQARLSRLERDGTLDTFERRVSPDALGYSLAAFITARVTQRRLDEVGSALAAVPEVLEVHGISGADDLLIHVVAAHADDLYRIAGLILAIPGIERSSTSLVMRSLVPYRITPLLRRAADER</sequence>
<keyword evidence="2 5" id="KW-0238">DNA-binding</keyword>
<dbReference type="GO" id="GO:0043565">
    <property type="term" value="F:sequence-specific DNA binding"/>
    <property type="evidence" value="ECO:0007669"/>
    <property type="project" value="InterPro"/>
</dbReference>
<name>A0A3N1CWI5_9ACTN</name>
<dbReference type="Gene3D" id="3.30.70.920">
    <property type="match status" value="1"/>
</dbReference>
<evidence type="ECO:0000313" key="5">
    <source>
        <dbReference type="EMBL" id="ROO85078.1"/>
    </source>
</evidence>
<evidence type="ECO:0000259" key="4">
    <source>
        <dbReference type="PROSITE" id="PS50956"/>
    </source>
</evidence>
<dbReference type="GO" id="GO:0043200">
    <property type="term" value="P:response to amino acid"/>
    <property type="evidence" value="ECO:0007669"/>
    <property type="project" value="TreeGrafter"/>
</dbReference>
<dbReference type="GO" id="GO:0005829">
    <property type="term" value="C:cytosol"/>
    <property type="evidence" value="ECO:0007669"/>
    <property type="project" value="TreeGrafter"/>
</dbReference>
<dbReference type="PRINTS" id="PR00033">
    <property type="entry name" value="HTHASNC"/>
</dbReference>
<dbReference type="EMBL" id="RJKE01000001">
    <property type="protein sequence ID" value="ROO85078.1"/>
    <property type="molecule type" value="Genomic_DNA"/>
</dbReference>
<gene>
    <name evidence="5" type="ORF">EDD29_2613</name>
</gene>
<dbReference type="OrthoDB" id="9809462at2"/>
<accession>A0A3N1CWI5</accession>
<dbReference type="Pfam" id="PF13412">
    <property type="entry name" value="HTH_24"/>
    <property type="match status" value="1"/>
</dbReference>
<organism evidence="5 6">
    <name type="scientific">Actinocorallia herbida</name>
    <dbReference type="NCBI Taxonomy" id="58109"/>
    <lineage>
        <taxon>Bacteria</taxon>
        <taxon>Bacillati</taxon>
        <taxon>Actinomycetota</taxon>
        <taxon>Actinomycetes</taxon>
        <taxon>Streptosporangiales</taxon>
        <taxon>Thermomonosporaceae</taxon>
        <taxon>Actinocorallia</taxon>
    </lineage>
</organism>
<keyword evidence="1" id="KW-0805">Transcription regulation</keyword>
<proteinExistence type="predicted"/>
<dbReference type="SMART" id="SM00344">
    <property type="entry name" value="HTH_ASNC"/>
    <property type="match status" value="1"/>
</dbReference>
<dbReference type="AlphaFoldDB" id="A0A3N1CWI5"/>
<reference evidence="5 6" key="1">
    <citation type="submission" date="2018-11" db="EMBL/GenBank/DDBJ databases">
        <title>Sequencing the genomes of 1000 actinobacteria strains.</title>
        <authorList>
            <person name="Klenk H.-P."/>
        </authorList>
    </citation>
    <scope>NUCLEOTIDE SEQUENCE [LARGE SCALE GENOMIC DNA]</scope>
    <source>
        <strain evidence="5 6">DSM 44254</strain>
    </source>
</reference>
<dbReference type="RefSeq" id="WP_123664624.1">
    <property type="nucleotide sequence ID" value="NZ_RJKE01000001.1"/>
</dbReference>
<feature type="domain" description="HTH asnC-type" evidence="4">
    <location>
        <begin position="7"/>
        <end position="68"/>
    </location>
</feature>
<dbReference type="Proteomes" id="UP000272400">
    <property type="component" value="Unassembled WGS sequence"/>
</dbReference>
<comment type="caution">
    <text evidence="5">The sequence shown here is derived from an EMBL/GenBank/DDBJ whole genome shotgun (WGS) entry which is preliminary data.</text>
</comment>
<evidence type="ECO:0000256" key="2">
    <source>
        <dbReference type="ARBA" id="ARBA00023125"/>
    </source>
</evidence>
<dbReference type="InterPro" id="IPR000485">
    <property type="entry name" value="AsnC-type_HTH_dom"/>
</dbReference>
<keyword evidence="3" id="KW-0804">Transcription</keyword>
<dbReference type="InterPro" id="IPR019887">
    <property type="entry name" value="Tscrpt_reg_AsnC/Lrp_C"/>
</dbReference>
<dbReference type="PROSITE" id="PS50956">
    <property type="entry name" value="HTH_ASNC_2"/>
    <property type="match status" value="1"/>
</dbReference>
<dbReference type="InterPro" id="IPR036388">
    <property type="entry name" value="WH-like_DNA-bd_sf"/>
</dbReference>
<dbReference type="InterPro" id="IPR036390">
    <property type="entry name" value="WH_DNA-bd_sf"/>
</dbReference>
<dbReference type="Pfam" id="PF01037">
    <property type="entry name" value="AsnC_trans_reg"/>
    <property type="match status" value="1"/>
</dbReference>
<evidence type="ECO:0000256" key="3">
    <source>
        <dbReference type="ARBA" id="ARBA00023163"/>
    </source>
</evidence>
<dbReference type="PANTHER" id="PTHR30154:SF34">
    <property type="entry name" value="TRANSCRIPTIONAL REGULATOR AZLB"/>
    <property type="match status" value="1"/>
</dbReference>
<keyword evidence="6" id="KW-1185">Reference proteome</keyword>